<evidence type="ECO:0000256" key="2">
    <source>
        <dbReference type="SAM" id="Phobius"/>
    </source>
</evidence>
<dbReference type="AlphaFoldDB" id="A0A183D2P3"/>
<keyword evidence="4" id="KW-1185">Reference proteome</keyword>
<feature type="transmembrane region" description="Helical" evidence="2">
    <location>
        <begin position="20"/>
        <end position="39"/>
    </location>
</feature>
<keyword evidence="2" id="KW-0812">Transmembrane</keyword>
<evidence type="ECO:0000313" key="5">
    <source>
        <dbReference type="WBParaSite" id="GPUH_0000298901-mRNA-1"/>
    </source>
</evidence>
<protein>
    <submittedName>
        <fullName evidence="5">Transmembrane protein</fullName>
    </submittedName>
</protein>
<proteinExistence type="predicted"/>
<reference evidence="5" key="1">
    <citation type="submission" date="2016-06" db="UniProtKB">
        <authorList>
            <consortium name="WormBaseParasite"/>
        </authorList>
    </citation>
    <scope>IDENTIFICATION</scope>
</reference>
<accession>A0A183D2P3</accession>
<evidence type="ECO:0000256" key="1">
    <source>
        <dbReference type="SAM" id="MobiDB-lite"/>
    </source>
</evidence>
<dbReference type="Proteomes" id="UP000271098">
    <property type="component" value="Unassembled WGS sequence"/>
</dbReference>
<reference evidence="3 4" key="2">
    <citation type="submission" date="2018-11" db="EMBL/GenBank/DDBJ databases">
        <authorList>
            <consortium name="Pathogen Informatics"/>
        </authorList>
    </citation>
    <scope>NUCLEOTIDE SEQUENCE [LARGE SCALE GENOMIC DNA]</scope>
</reference>
<dbReference type="OrthoDB" id="5874128at2759"/>
<feature type="region of interest" description="Disordered" evidence="1">
    <location>
        <begin position="69"/>
        <end position="114"/>
    </location>
</feature>
<evidence type="ECO:0000313" key="3">
    <source>
        <dbReference type="EMBL" id="VDK37271.1"/>
    </source>
</evidence>
<sequence>MAVMVAPSKVDYSVTKGGLRLWAVLLVFVVLCSSLYTLFSAKDLTELALEIDSDEKWDFDGDIDEDADEVAAQNRRADRDTTPSREYISQSRTFDENRKAHQPMQDVHDSSKFV</sequence>
<keyword evidence="2" id="KW-0472">Membrane</keyword>
<organism evidence="5">
    <name type="scientific">Gongylonema pulchrum</name>
    <dbReference type="NCBI Taxonomy" id="637853"/>
    <lineage>
        <taxon>Eukaryota</taxon>
        <taxon>Metazoa</taxon>
        <taxon>Ecdysozoa</taxon>
        <taxon>Nematoda</taxon>
        <taxon>Chromadorea</taxon>
        <taxon>Rhabditida</taxon>
        <taxon>Spirurina</taxon>
        <taxon>Spiruromorpha</taxon>
        <taxon>Spiruroidea</taxon>
        <taxon>Gongylonematidae</taxon>
        <taxon>Gongylonema</taxon>
    </lineage>
</organism>
<dbReference type="WBParaSite" id="GPUH_0000298901-mRNA-1">
    <property type="protein sequence ID" value="GPUH_0000298901-mRNA-1"/>
    <property type="gene ID" value="GPUH_0000298901"/>
</dbReference>
<gene>
    <name evidence="3" type="ORF">GPUH_LOCUS2984</name>
</gene>
<keyword evidence="2" id="KW-1133">Transmembrane helix</keyword>
<dbReference type="EMBL" id="UYRT01004792">
    <property type="protein sequence ID" value="VDK37271.1"/>
    <property type="molecule type" value="Genomic_DNA"/>
</dbReference>
<evidence type="ECO:0000313" key="4">
    <source>
        <dbReference type="Proteomes" id="UP000271098"/>
    </source>
</evidence>
<name>A0A183D2P3_9BILA</name>